<reference evidence="2" key="1">
    <citation type="submission" date="2023-07" db="EMBL/GenBank/DDBJ databases">
        <title>Brevundimonas soil sp. nov., isolated from the soil of chemical plant.</title>
        <authorList>
            <person name="Wu N."/>
        </authorList>
    </citation>
    <scope>NUCLEOTIDE SEQUENCE</scope>
    <source>
        <strain evidence="2">XZ-24</strain>
    </source>
</reference>
<dbReference type="Proteomes" id="UP001169063">
    <property type="component" value="Unassembled WGS sequence"/>
</dbReference>
<evidence type="ECO:0000256" key="1">
    <source>
        <dbReference type="SAM" id="SignalP"/>
    </source>
</evidence>
<accession>A0ABT8SQB7</accession>
<feature type="signal peptide" evidence="1">
    <location>
        <begin position="1"/>
        <end position="24"/>
    </location>
</feature>
<proteinExistence type="predicted"/>
<dbReference type="PROSITE" id="PS51257">
    <property type="entry name" value="PROKAR_LIPOPROTEIN"/>
    <property type="match status" value="1"/>
</dbReference>
<name>A0ABT8SQB7_9CAUL</name>
<feature type="chain" id="PRO_5047217667" description="Lipoprotein" evidence="1">
    <location>
        <begin position="25"/>
        <end position="141"/>
    </location>
</feature>
<evidence type="ECO:0000313" key="2">
    <source>
        <dbReference type="EMBL" id="MDO1559898.1"/>
    </source>
</evidence>
<evidence type="ECO:0000313" key="3">
    <source>
        <dbReference type="Proteomes" id="UP001169063"/>
    </source>
</evidence>
<sequence>MRNLVSIIFGLGLLLGCGQAPSRAATDTPQPRTDITDAMARQQLVQAIAAKPERIRGAEVLTMGRERRGHAYWCGYLRLPTGEVTSYGFNLADDGQRWLLGVSDMGRPDRTEVFHRARVQACENLGIDMTPPEEPQPSAPH</sequence>
<dbReference type="RefSeq" id="WP_302110330.1">
    <property type="nucleotide sequence ID" value="NZ_JAUKTR010000004.1"/>
</dbReference>
<organism evidence="2 3">
    <name type="scientific">Peiella sedimenti</name>
    <dbReference type="NCBI Taxonomy" id="3061083"/>
    <lineage>
        <taxon>Bacteria</taxon>
        <taxon>Pseudomonadati</taxon>
        <taxon>Pseudomonadota</taxon>
        <taxon>Alphaproteobacteria</taxon>
        <taxon>Caulobacterales</taxon>
        <taxon>Caulobacteraceae</taxon>
        <taxon>Peiella</taxon>
    </lineage>
</organism>
<evidence type="ECO:0008006" key="4">
    <source>
        <dbReference type="Google" id="ProtNLM"/>
    </source>
</evidence>
<keyword evidence="3" id="KW-1185">Reference proteome</keyword>
<keyword evidence="1" id="KW-0732">Signal</keyword>
<dbReference type="EMBL" id="JAUKTR010000004">
    <property type="protein sequence ID" value="MDO1559898.1"/>
    <property type="molecule type" value="Genomic_DNA"/>
</dbReference>
<protein>
    <recommendedName>
        <fullName evidence="4">Lipoprotein</fullName>
    </recommendedName>
</protein>
<comment type="caution">
    <text evidence="2">The sequence shown here is derived from an EMBL/GenBank/DDBJ whole genome shotgun (WGS) entry which is preliminary data.</text>
</comment>
<gene>
    <name evidence="2" type="ORF">Q0812_10730</name>
</gene>